<keyword evidence="9 10" id="KW-0472">Membrane</keyword>
<evidence type="ECO:0000256" key="1">
    <source>
        <dbReference type="ARBA" id="ARBA00004651"/>
    </source>
</evidence>
<dbReference type="Proteomes" id="UP001206925">
    <property type="component" value="Unassembled WGS sequence"/>
</dbReference>
<feature type="transmembrane region" description="Helical" evidence="10">
    <location>
        <begin position="51"/>
        <end position="73"/>
    </location>
</feature>
<organism evidence="11 12">
    <name type="scientific">Ambrosia artemisiifolia</name>
    <name type="common">Common ragweed</name>
    <dbReference type="NCBI Taxonomy" id="4212"/>
    <lineage>
        <taxon>Eukaryota</taxon>
        <taxon>Viridiplantae</taxon>
        <taxon>Streptophyta</taxon>
        <taxon>Embryophyta</taxon>
        <taxon>Tracheophyta</taxon>
        <taxon>Spermatophyta</taxon>
        <taxon>Magnoliopsida</taxon>
        <taxon>eudicotyledons</taxon>
        <taxon>Gunneridae</taxon>
        <taxon>Pentapetalae</taxon>
        <taxon>asterids</taxon>
        <taxon>campanulids</taxon>
        <taxon>Asterales</taxon>
        <taxon>Asteraceae</taxon>
        <taxon>Asteroideae</taxon>
        <taxon>Heliantheae alliance</taxon>
        <taxon>Heliantheae</taxon>
        <taxon>Ambrosia</taxon>
    </lineage>
</organism>
<proteinExistence type="inferred from homology"/>
<dbReference type="EMBL" id="JAMZMK010008605">
    <property type="protein sequence ID" value="KAI7739548.1"/>
    <property type="molecule type" value="Genomic_DNA"/>
</dbReference>
<evidence type="ECO:0000256" key="10">
    <source>
        <dbReference type="RuleBase" id="RU910715"/>
    </source>
</evidence>
<reference evidence="11" key="1">
    <citation type="submission" date="2022-06" db="EMBL/GenBank/DDBJ databases">
        <title>Uncovering the hologenomic basis of an extraordinary plant invasion.</title>
        <authorList>
            <person name="Bieker V.C."/>
            <person name="Martin M.D."/>
            <person name="Gilbert T."/>
            <person name="Hodgins K."/>
            <person name="Battlay P."/>
            <person name="Petersen B."/>
            <person name="Wilson J."/>
        </authorList>
    </citation>
    <scope>NUCLEOTIDE SEQUENCE</scope>
    <source>
        <strain evidence="11">AA19_3_7</strain>
        <tissue evidence="11">Leaf</tissue>
    </source>
</reference>
<keyword evidence="12" id="KW-1185">Reference proteome</keyword>
<comment type="subcellular location">
    <subcellularLocation>
        <location evidence="1">Cell membrane</location>
        <topology evidence="1">Multi-pass membrane protein</topology>
    </subcellularLocation>
</comment>
<comment type="similarity">
    <text evidence="2 10">Belongs to the SWEET sugar transporter family.</text>
</comment>
<comment type="caution">
    <text evidence="10">Lacks conserved residue(s) required for the propagation of feature annotation.</text>
</comment>
<evidence type="ECO:0000256" key="3">
    <source>
        <dbReference type="ARBA" id="ARBA00022448"/>
    </source>
</evidence>
<evidence type="ECO:0000256" key="4">
    <source>
        <dbReference type="ARBA" id="ARBA00022475"/>
    </source>
</evidence>
<evidence type="ECO:0000256" key="6">
    <source>
        <dbReference type="ARBA" id="ARBA00022692"/>
    </source>
</evidence>
<feature type="transmembrane region" description="Helical" evidence="10">
    <location>
        <begin position="85"/>
        <end position="105"/>
    </location>
</feature>
<keyword evidence="4" id="KW-1003">Cell membrane</keyword>
<dbReference type="InterPro" id="IPR047664">
    <property type="entry name" value="SWEET"/>
</dbReference>
<keyword evidence="5 10" id="KW-0762">Sugar transport</keyword>
<dbReference type="FunFam" id="1.20.1280.290:FF:000003">
    <property type="entry name" value="Bidirectional sugar transporter SWEET"/>
    <property type="match status" value="1"/>
</dbReference>
<evidence type="ECO:0000256" key="7">
    <source>
        <dbReference type="ARBA" id="ARBA00022737"/>
    </source>
</evidence>
<evidence type="ECO:0000256" key="9">
    <source>
        <dbReference type="ARBA" id="ARBA00023136"/>
    </source>
</evidence>
<comment type="caution">
    <text evidence="11">The sequence shown here is derived from an EMBL/GenBank/DDBJ whole genome shotgun (WGS) entry which is preliminary data.</text>
</comment>
<dbReference type="Pfam" id="PF03083">
    <property type="entry name" value="MtN3_slv"/>
    <property type="match status" value="2"/>
</dbReference>
<dbReference type="Gene3D" id="1.20.1280.290">
    <property type="match status" value="1"/>
</dbReference>
<feature type="transmembrane region" description="Helical" evidence="10">
    <location>
        <begin position="111"/>
        <end position="132"/>
    </location>
</feature>
<keyword evidence="7" id="KW-0677">Repeat</keyword>
<evidence type="ECO:0000256" key="8">
    <source>
        <dbReference type="ARBA" id="ARBA00022989"/>
    </source>
</evidence>
<gene>
    <name evidence="11" type="ORF">M8C21_014552</name>
</gene>
<dbReference type="GO" id="GO:0005886">
    <property type="term" value="C:plasma membrane"/>
    <property type="evidence" value="ECO:0007669"/>
    <property type="project" value="UniProtKB-SubCell"/>
</dbReference>
<evidence type="ECO:0000256" key="2">
    <source>
        <dbReference type="ARBA" id="ARBA00007809"/>
    </source>
</evidence>
<keyword evidence="8 10" id="KW-1133">Transmembrane helix</keyword>
<comment type="function">
    <text evidence="10">Mediates both low-affinity uptake and efflux of sugar across the membrane.</text>
</comment>
<dbReference type="InterPro" id="IPR004316">
    <property type="entry name" value="SWEET_rpt"/>
</dbReference>
<feature type="non-terminal residue" evidence="11">
    <location>
        <position position="1"/>
    </location>
</feature>
<evidence type="ECO:0000313" key="11">
    <source>
        <dbReference type="EMBL" id="KAI7739548.1"/>
    </source>
</evidence>
<dbReference type="PANTHER" id="PTHR10791">
    <property type="entry name" value="RAG1-ACTIVATING PROTEIN 1"/>
    <property type="match status" value="1"/>
</dbReference>
<dbReference type="PANTHER" id="PTHR10791:SF225">
    <property type="entry name" value="BIDIRECTIONAL SUGAR TRANSPORTER SWEET"/>
    <property type="match status" value="1"/>
</dbReference>
<evidence type="ECO:0000313" key="12">
    <source>
        <dbReference type="Proteomes" id="UP001206925"/>
    </source>
</evidence>
<feature type="transmembrane region" description="Helical" evidence="10">
    <location>
        <begin position="144"/>
        <end position="166"/>
    </location>
</feature>
<name>A0AAD5CCN7_AMBAR</name>
<dbReference type="AlphaFoldDB" id="A0AAD5CCN7"/>
<protein>
    <recommendedName>
        <fullName evidence="10">Bidirectional sugar transporter SWEET</fullName>
    </recommendedName>
</protein>
<sequence>YIKQFKVTKGILCIQANILQNHQEEINRWLSINTRDNLDIYYATLKTDATLLITINAFGCVIETLYISIYVAYAPKNIKIQMMKLVVSLNFVGFWVIALSTHYLVEGPTRATILGWICLVVSVSVYAAPLSIMKKVIATKSVEFMPFGLSFFLALSGVIWFLYGFFQKDIYIAIPNIIGFVLGDIQMTVYFIYKNYNKKKIHLEQKLPTTISTKETYPVCDAPNHHTDTNKCDHIITLQTTREEKIEAGANEPPMISTIQPINDLIKEVMKEDVIIKASMDCKSTAQAFNGIKDHDQMKTMEAANQ</sequence>
<keyword evidence="3 10" id="KW-0813">Transport</keyword>
<keyword evidence="6 10" id="KW-0812">Transmembrane</keyword>
<evidence type="ECO:0000256" key="5">
    <source>
        <dbReference type="ARBA" id="ARBA00022597"/>
    </source>
</evidence>
<dbReference type="GO" id="GO:0051119">
    <property type="term" value="F:sugar transmembrane transporter activity"/>
    <property type="evidence" value="ECO:0007669"/>
    <property type="project" value="InterPro"/>
</dbReference>
<feature type="transmembrane region" description="Helical" evidence="10">
    <location>
        <begin position="172"/>
        <end position="193"/>
    </location>
</feature>
<feature type="non-terminal residue" evidence="11">
    <location>
        <position position="306"/>
    </location>
</feature>
<accession>A0AAD5CCN7</accession>